<reference evidence="5 6" key="1">
    <citation type="submission" date="2016-03" db="EMBL/GenBank/DDBJ databases">
        <authorList>
            <person name="Ploux O."/>
        </authorList>
    </citation>
    <scope>NUCLEOTIDE SEQUENCE [LARGE SCALE GENOMIC DNA]</scope>
    <source>
        <strain evidence="5 6">UAMH 11012</strain>
    </source>
</reference>
<dbReference type="EMBL" id="FJOG01000003">
    <property type="protein sequence ID" value="CZR52912.1"/>
    <property type="molecule type" value="Genomic_DNA"/>
</dbReference>
<feature type="domain" description="Xylanolytic transcriptional activator regulatory" evidence="3">
    <location>
        <begin position="281"/>
        <end position="529"/>
    </location>
</feature>
<feature type="domain" description="Clr5" evidence="4">
    <location>
        <begin position="34"/>
        <end position="84"/>
    </location>
</feature>
<organism evidence="5 6">
    <name type="scientific">Phialocephala subalpina</name>
    <dbReference type="NCBI Taxonomy" id="576137"/>
    <lineage>
        <taxon>Eukaryota</taxon>
        <taxon>Fungi</taxon>
        <taxon>Dikarya</taxon>
        <taxon>Ascomycota</taxon>
        <taxon>Pezizomycotina</taxon>
        <taxon>Leotiomycetes</taxon>
        <taxon>Helotiales</taxon>
        <taxon>Mollisiaceae</taxon>
        <taxon>Phialocephala</taxon>
        <taxon>Phialocephala fortinii species complex</taxon>
    </lineage>
</organism>
<evidence type="ECO:0000256" key="1">
    <source>
        <dbReference type="ARBA" id="ARBA00023242"/>
    </source>
</evidence>
<dbReference type="Proteomes" id="UP000184330">
    <property type="component" value="Unassembled WGS sequence"/>
</dbReference>
<evidence type="ECO:0000256" key="2">
    <source>
        <dbReference type="SAM" id="MobiDB-lite"/>
    </source>
</evidence>
<dbReference type="PANTHER" id="PTHR47785">
    <property type="entry name" value="ZN(II)2CYS6 TRANSCRIPTION FACTOR (EUROFUNG)-RELATED-RELATED"/>
    <property type="match status" value="1"/>
</dbReference>
<dbReference type="InterPro" id="IPR007219">
    <property type="entry name" value="XnlR_reg_dom"/>
</dbReference>
<name>A0A1L7WJG5_9HELO</name>
<dbReference type="Pfam" id="PF04082">
    <property type="entry name" value="Fungal_trans"/>
    <property type="match status" value="1"/>
</dbReference>
<dbReference type="Pfam" id="PF14420">
    <property type="entry name" value="Clr5"/>
    <property type="match status" value="1"/>
</dbReference>
<dbReference type="InterPro" id="IPR025676">
    <property type="entry name" value="Clr5_dom"/>
</dbReference>
<dbReference type="OrthoDB" id="4685598at2759"/>
<keyword evidence="6" id="KW-1185">Reference proteome</keyword>
<evidence type="ECO:0000259" key="3">
    <source>
        <dbReference type="Pfam" id="PF04082"/>
    </source>
</evidence>
<gene>
    <name evidence="5" type="ORF">PAC_02789</name>
</gene>
<feature type="region of interest" description="Disordered" evidence="2">
    <location>
        <begin position="1"/>
        <end position="26"/>
    </location>
</feature>
<dbReference type="GO" id="GO:0003677">
    <property type="term" value="F:DNA binding"/>
    <property type="evidence" value="ECO:0007669"/>
    <property type="project" value="InterPro"/>
</dbReference>
<dbReference type="InterPro" id="IPR053181">
    <property type="entry name" value="EcdB-like_regulator"/>
</dbReference>
<protein>
    <recommendedName>
        <fullName evidence="7">Clr5 domain-containing protein</fullName>
    </recommendedName>
</protein>
<evidence type="ECO:0000313" key="6">
    <source>
        <dbReference type="Proteomes" id="UP000184330"/>
    </source>
</evidence>
<sequence>MVSSTPLQQAPEDLPSSATPQPRKMKALERNNLVWEGHKSEIRKIYIDQDKTLKETMQFFEQERRFTKSERKWKDKFKEWGFDKNIPVRDMSFMAAKAEKRKREEGKDTAFYRNGIEVQHHKIEKFKKQRFSGTQNMALDIPDTPSHMECHTPLPEIDEDTEETVRAMIAHPFPKAFERLYPRSNNEDLQLVPKEKSTNAVVVLEEEVPVEVTPAKHHNTSSSYLLCLPQMKALIGEYPNDLFFLLESRNQLPPELTFDGWGTPLSEVHINKEVTDYLVTAFFAEAYPCHPILDRDTFHAIYSRFLEVGIDSSVESALCLVVFALGSAALTPQTVDGSASFGTRPPGMEYIQSALPILIALSSWSFSWDILLPQALVLASVYFAYIVRPLQSWRLIYSASTVLQFKLSRFNPQEDDASSRDTILRLFWSCSLIECDHLAELELPQSGLQQLIDETNLPDCSNLNPLESTSYLAEISIRRLLNRIHNSLYPRTSTLSSTSLSVSDVFSGRHLSTAMTICDELYRQLELWYELIPEPFRPTLEIDPLANDRETVLRIRYYAARHIIHRPFVLYVIGNPNTQVSDSVLEKCGVCLQSCRLYLHSTMKILRRPSQYTWTFSLSSLGAIVVLTLSSLCPSLKHLVPDIGELQSLVIQNIKPWASLNSNLDAIISIIQDMQRKQRLPAFV</sequence>
<evidence type="ECO:0000259" key="4">
    <source>
        <dbReference type="Pfam" id="PF14420"/>
    </source>
</evidence>
<accession>A0A1L7WJG5</accession>
<dbReference type="CDD" id="cd12148">
    <property type="entry name" value="fungal_TF_MHR"/>
    <property type="match status" value="1"/>
</dbReference>
<proteinExistence type="predicted"/>
<evidence type="ECO:0000313" key="5">
    <source>
        <dbReference type="EMBL" id="CZR52912.1"/>
    </source>
</evidence>
<evidence type="ECO:0008006" key="7">
    <source>
        <dbReference type="Google" id="ProtNLM"/>
    </source>
</evidence>
<dbReference type="GO" id="GO:0006351">
    <property type="term" value="P:DNA-templated transcription"/>
    <property type="evidence" value="ECO:0007669"/>
    <property type="project" value="InterPro"/>
</dbReference>
<dbReference type="GO" id="GO:0008270">
    <property type="term" value="F:zinc ion binding"/>
    <property type="evidence" value="ECO:0007669"/>
    <property type="project" value="InterPro"/>
</dbReference>
<keyword evidence="1" id="KW-0539">Nucleus</keyword>
<dbReference type="AlphaFoldDB" id="A0A1L7WJG5"/>